<comment type="caution">
    <text evidence="2">The sequence shown here is derived from an EMBL/GenBank/DDBJ whole genome shotgun (WGS) entry which is preliminary data.</text>
</comment>
<dbReference type="Proteomes" id="UP001557470">
    <property type="component" value="Unassembled WGS sequence"/>
</dbReference>
<accession>A0ABD0XQY8</accession>
<feature type="region of interest" description="Disordered" evidence="1">
    <location>
        <begin position="46"/>
        <end position="67"/>
    </location>
</feature>
<sequence>MVRWPPWRGREESSLRISVSHPWSSTTRPAFFSISPRLQLTLSRKTPVRRNQQLHPTRGGGDPIHGKMLLPVSAMCLASSTSASQEQQVHSSARRQRDWDPVQEED</sequence>
<name>A0ABD0XQY8_UMBPY</name>
<reference evidence="2 3" key="1">
    <citation type="submission" date="2024-06" db="EMBL/GenBank/DDBJ databases">
        <authorList>
            <person name="Pan Q."/>
            <person name="Wen M."/>
            <person name="Jouanno E."/>
            <person name="Zahm M."/>
            <person name="Klopp C."/>
            <person name="Cabau C."/>
            <person name="Louis A."/>
            <person name="Berthelot C."/>
            <person name="Parey E."/>
            <person name="Roest Crollius H."/>
            <person name="Montfort J."/>
            <person name="Robinson-Rechavi M."/>
            <person name="Bouchez O."/>
            <person name="Lampietro C."/>
            <person name="Lopez Roques C."/>
            <person name="Donnadieu C."/>
            <person name="Postlethwait J."/>
            <person name="Bobe J."/>
            <person name="Verreycken H."/>
            <person name="Guiguen Y."/>
        </authorList>
    </citation>
    <scope>NUCLEOTIDE SEQUENCE [LARGE SCALE GENOMIC DNA]</scope>
    <source>
        <strain evidence="2">Up_M1</strain>
        <tissue evidence="2">Testis</tissue>
    </source>
</reference>
<feature type="compositionally biased region" description="Polar residues" evidence="1">
    <location>
        <begin position="79"/>
        <end position="91"/>
    </location>
</feature>
<keyword evidence="3" id="KW-1185">Reference proteome</keyword>
<feature type="compositionally biased region" description="Polar residues" evidence="1">
    <location>
        <begin position="46"/>
        <end position="55"/>
    </location>
</feature>
<gene>
    <name evidence="2" type="ORF">UPYG_G00044930</name>
</gene>
<dbReference type="EMBL" id="JAGEUA010000001">
    <property type="protein sequence ID" value="KAL1023710.1"/>
    <property type="molecule type" value="Genomic_DNA"/>
</dbReference>
<dbReference type="AlphaFoldDB" id="A0ABD0XQY8"/>
<evidence type="ECO:0000313" key="2">
    <source>
        <dbReference type="EMBL" id="KAL1023710.1"/>
    </source>
</evidence>
<feature type="region of interest" description="Disordered" evidence="1">
    <location>
        <begin position="79"/>
        <end position="106"/>
    </location>
</feature>
<protein>
    <submittedName>
        <fullName evidence="2">Uncharacterized protein</fullName>
    </submittedName>
</protein>
<organism evidence="2 3">
    <name type="scientific">Umbra pygmaea</name>
    <name type="common">Eastern mudminnow</name>
    <dbReference type="NCBI Taxonomy" id="75934"/>
    <lineage>
        <taxon>Eukaryota</taxon>
        <taxon>Metazoa</taxon>
        <taxon>Chordata</taxon>
        <taxon>Craniata</taxon>
        <taxon>Vertebrata</taxon>
        <taxon>Euteleostomi</taxon>
        <taxon>Actinopterygii</taxon>
        <taxon>Neopterygii</taxon>
        <taxon>Teleostei</taxon>
        <taxon>Protacanthopterygii</taxon>
        <taxon>Esociformes</taxon>
        <taxon>Umbridae</taxon>
        <taxon>Umbra</taxon>
    </lineage>
</organism>
<evidence type="ECO:0000313" key="3">
    <source>
        <dbReference type="Proteomes" id="UP001557470"/>
    </source>
</evidence>
<proteinExistence type="predicted"/>
<evidence type="ECO:0000256" key="1">
    <source>
        <dbReference type="SAM" id="MobiDB-lite"/>
    </source>
</evidence>